<name>A0A1W1XQU2_9NEIS</name>
<protein>
    <submittedName>
        <fullName evidence="2">Extracellular solute-binding protein, family 3</fullName>
    </submittedName>
</protein>
<dbReference type="SUPFAM" id="SSF53850">
    <property type="entry name" value="Periplasmic binding protein-like II"/>
    <property type="match status" value="1"/>
</dbReference>
<sequence length="251" mass="28435">MQKMLATLCLLLGAQSALCGDFTVGVEAINFYPLYDGTSAQYQGYGRDVLDSFARKYGHRFRYVALPVERLYQRYFHTASLDFKFPDNPAWQEQLRGNSGIAYSGPVYRATEGLFVLPTNSRKSLRELGSISTMRGFGAWPYHTDIANGVITIQFADTLDSLLALVRSGRAGGVFYEESAINWQQRQAGLATDQSLVLHEQLPHYHPELFLSTRTHPEVIAQFDQFLQEERPLLQSLKAKYGLYEAHTQQH</sequence>
<keyword evidence="1" id="KW-0732">Signal</keyword>
<gene>
    <name evidence="2" type="ORF">SAMN02745857_02307</name>
</gene>
<feature type="signal peptide" evidence="1">
    <location>
        <begin position="1"/>
        <end position="19"/>
    </location>
</feature>
<dbReference type="STRING" id="1121001.SAMN02745857_02307"/>
<dbReference type="EMBL" id="FWXD01000012">
    <property type="protein sequence ID" value="SMC25881.1"/>
    <property type="molecule type" value="Genomic_DNA"/>
</dbReference>
<keyword evidence="3" id="KW-1185">Reference proteome</keyword>
<evidence type="ECO:0000313" key="3">
    <source>
        <dbReference type="Proteomes" id="UP000192761"/>
    </source>
</evidence>
<accession>A0A1W1XQU2</accession>
<dbReference type="AlphaFoldDB" id="A0A1W1XQU2"/>
<organism evidence="2 3">
    <name type="scientific">Andreprevotia lacus DSM 23236</name>
    <dbReference type="NCBI Taxonomy" id="1121001"/>
    <lineage>
        <taxon>Bacteria</taxon>
        <taxon>Pseudomonadati</taxon>
        <taxon>Pseudomonadota</taxon>
        <taxon>Betaproteobacteria</taxon>
        <taxon>Neisseriales</taxon>
        <taxon>Chitinibacteraceae</taxon>
        <taxon>Andreprevotia</taxon>
    </lineage>
</organism>
<dbReference type="Gene3D" id="3.40.190.10">
    <property type="entry name" value="Periplasmic binding protein-like II"/>
    <property type="match status" value="2"/>
</dbReference>
<reference evidence="2 3" key="1">
    <citation type="submission" date="2017-04" db="EMBL/GenBank/DDBJ databases">
        <authorList>
            <person name="Afonso C.L."/>
            <person name="Miller P.J."/>
            <person name="Scott M.A."/>
            <person name="Spackman E."/>
            <person name="Goraichik I."/>
            <person name="Dimitrov K.M."/>
            <person name="Suarez D.L."/>
            <person name="Swayne D.E."/>
        </authorList>
    </citation>
    <scope>NUCLEOTIDE SEQUENCE [LARGE SCALE GENOMIC DNA]</scope>
    <source>
        <strain evidence="2 3">DSM 23236</strain>
    </source>
</reference>
<dbReference type="Proteomes" id="UP000192761">
    <property type="component" value="Unassembled WGS sequence"/>
</dbReference>
<proteinExistence type="predicted"/>
<evidence type="ECO:0000313" key="2">
    <source>
        <dbReference type="EMBL" id="SMC25881.1"/>
    </source>
</evidence>
<evidence type="ECO:0000256" key="1">
    <source>
        <dbReference type="SAM" id="SignalP"/>
    </source>
</evidence>
<feature type="chain" id="PRO_5010728898" evidence="1">
    <location>
        <begin position="20"/>
        <end position="251"/>
    </location>
</feature>